<dbReference type="Proteomes" id="UP000482653">
    <property type="component" value="Unassembled WGS sequence"/>
</dbReference>
<accession>A0A0P0FN16</accession>
<dbReference type="KEGG" id="bcel:BcellWH2_01700"/>
<feature type="binding site" evidence="14">
    <location>
        <begin position="206"/>
        <end position="208"/>
    </location>
    <ligand>
        <name>beta-D-galactose</name>
        <dbReference type="ChEBI" id="CHEBI:27667"/>
    </ligand>
</feature>
<dbReference type="EMBL" id="JARFID010000049">
    <property type="protein sequence ID" value="MDE8697460.1"/>
    <property type="molecule type" value="Genomic_DNA"/>
</dbReference>
<dbReference type="EC" id="5.1.3.3" evidence="6 11"/>
<dbReference type="CDD" id="cd09019">
    <property type="entry name" value="galactose_mutarotase_like"/>
    <property type="match status" value="1"/>
</dbReference>
<dbReference type="RefSeq" id="WP_007210165.1">
    <property type="nucleotide sequence ID" value="NZ_CAXKYC010000061.1"/>
</dbReference>
<dbReference type="GO" id="GO:0030246">
    <property type="term" value="F:carbohydrate binding"/>
    <property type="evidence" value="ECO:0007669"/>
    <property type="project" value="InterPro"/>
</dbReference>
<dbReference type="PROSITE" id="PS00545">
    <property type="entry name" value="ALDOSE_1_EPIMERASE"/>
    <property type="match status" value="1"/>
</dbReference>
<keyword evidence="8" id="KW-0106">Calcium</keyword>
<organism evidence="16 19">
    <name type="scientific">Bacteroides cellulosilyticus</name>
    <dbReference type="NCBI Taxonomy" id="246787"/>
    <lineage>
        <taxon>Bacteria</taxon>
        <taxon>Pseudomonadati</taxon>
        <taxon>Bacteroidota</taxon>
        <taxon>Bacteroidia</taxon>
        <taxon>Bacteroidales</taxon>
        <taxon>Bacteroidaceae</taxon>
        <taxon>Bacteroides</taxon>
    </lineage>
</organism>
<evidence type="ECO:0000313" key="16">
    <source>
        <dbReference type="EMBL" id="ALJ58953.1"/>
    </source>
</evidence>
<evidence type="ECO:0000256" key="11">
    <source>
        <dbReference type="PIRNR" id="PIRNR005096"/>
    </source>
</evidence>
<feature type="active site" description="Proton donor" evidence="12">
    <location>
        <position position="206"/>
    </location>
</feature>
<comment type="similarity">
    <text evidence="4 11">Belongs to the aldose epimerase family.</text>
</comment>
<dbReference type="InterPro" id="IPR011013">
    <property type="entry name" value="Gal_mutarotase_sf_dom"/>
</dbReference>
<evidence type="ECO:0000256" key="9">
    <source>
        <dbReference type="ARBA" id="ARBA00023235"/>
    </source>
</evidence>
<dbReference type="InterPro" id="IPR014718">
    <property type="entry name" value="GH-type_carb-bd"/>
</dbReference>
<evidence type="ECO:0000256" key="3">
    <source>
        <dbReference type="ARBA" id="ARBA00005028"/>
    </source>
</evidence>
<dbReference type="Proteomes" id="UP000061809">
    <property type="component" value="Chromosome"/>
</dbReference>
<comment type="pathway">
    <text evidence="3 11">Carbohydrate metabolism; hexose metabolism.</text>
</comment>
<sequence length="388" mass="43544">MRKYKMWTLLIVLSLLAACKQPQSLTPSVSEVAQIKANGTSIRLFCLTNRNGMTIKVTNFAASLTSVSVPDKKGNFEQVVLGFDSLESYLGKHPKFGATVGRFANRIKHGEFCLDNQIFQLEKNSKGNSVHGGSRGFNTQVFETDTFYVVKDTAIVVFSYKSAHLEGGFPGNLNLSIAYKLTDRNEVILDYTATTDQPTVVNFTNHSYFNLTGCKEPVLNHLYTLHADSITPVDSTGVPTGELKAVTGTEYDFRTPRTAEKQIRRMMGKTYDINYKLNKHPDSLELVATVTEPVSGRILKAYTTEPGMQFYIPSSNMDYLNGHGNRKYGKYYGFCLEMQHFPDSPNKPQFPSTVLRPGEIYRQTTIYKFENSPATKCHLRIKSVPPPY</sequence>
<evidence type="ECO:0000256" key="1">
    <source>
        <dbReference type="ARBA" id="ARBA00001614"/>
    </source>
</evidence>
<dbReference type="PANTHER" id="PTHR10091:SF0">
    <property type="entry name" value="GALACTOSE MUTAROTASE"/>
    <property type="match status" value="1"/>
</dbReference>
<dbReference type="PROSITE" id="PS51257">
    <property type="entry name" value="PROKAR_LIPOPROTEIN"/>
    <property type="match status" value="1"/>
</dbReference>
<keyword evidence="10 11" id="KW-0119">Carbohydrate metabolism</keyword>
<feature type="signal peptide" evidence="15">
    <location>
        <begin position="1"/>
        <end position="17"/>
    </location>
</feature>
<feature type="chain" id="PRO_5042679943" description="Aldose 1-epimerase" evidence="15">
    <location>
        <begin position="18"/>
        <end position="388"/>
    </location>
</feature>
<dbReference type="EMBL" id="VVYX01000001">
    <property type="protein sequence ID" value="KAA5422974.1"/>
    <property type="molecule type" value="Genomic_DNA"/>
</dbReference>
<evidence type="ECO:0000256" key="8">
    <source>
        <dbReference type="ARBA" id="ARBA00022837"/>
    </source>
</evidence>
<dbReference type="Gene3D" id="2.70.98.10">
    <property type="match status" value="1"/>
</dbReference>
<evidence type="ECO:0000256" key="4">
    <source>
        <dbReference type="ARBA" id="ARBA00006206"/>
    </source>
</evidence>
<evidence type="ECO:0000256" key="13">
    <source>
        <dbReference type="PIRSR" id="PIRSR005096-2"/>
    </source>
</evidence>
<evidence type="ECO:0000256" key="14">
    <source>
        <dbReference type="PIRSR" id="PIRSR005096-3"/>
    </source>
</evidence>
<feature type="active site" description="Proton acceptor" evidence="12">
    <location>
        <position position="337"/>
    </location>
</feature>
<dbReference type="Proteomes" id="UP001221924">
    <property type="component" value="Unassembled WGS sequence"/>
</dbReference>
<dbReference type="AlphaFoldDB" id="A0A0P0FN16"/>
<evidence type="ECO:0000256" key="15">
    <source>
        <dbReference type="SAM" id="SignalP"/>
    </source>
</evidence>
<dbReference type="PIRSF" id="PIRSF005096">
    <property type="entry name" value="GALM"/>
    <property type="match status" value="1"/>
</dbReference>
<comment type="catalytic activity">
    <reaction evidence="1 11">
        <text>alpha-D-glucose = beta-D-glucose</text>
        <dbReference type="Rhea" id="RHEA:10264"/>
        <dbReference type="ChEBI" id="CHEBI:15903"/>
        <dbReference type="ChEBI" id="CHEBI:17925"/>
        <dbReference type="EC" id="5.1.3.3"/>
    </reaction>
</comment>
<dbReference type="SUPFAM" id="SSF74650">
    <property type="entry name" value="Galactose mutarotase-like"/>
    <property type="match status" value="1"/>
</dbReference>
<keyword evidence="15" id="KW-0732">Signal</keyword>
<dbReference type="NCBIfam" id="NF008277">
    <property type="entry name" value="PRK11055.1"/>
    <property type="match status" value="1"/>
</dbReference>
<name>A0A0P0FN16_9BACE</name>
<evidence type="ECO:0000256" key="6">
    <source>
        <dbReference type="ARBA" id="ARBA00013185"/>
    </source>
</evidence>
<proteinExistence type="inferred from homology"/>
<protein>
    <recommendedName>
        <fullName evidence="7 11">Aldose 1-epimerase</fullName>
        <ecNumber evidence="6 11">5.1.3.3</ecNumber>
    </recommendedName>
</protein>
<dbReference type="InterPro" id="IPR015443">
    <property type="entry name" value="Aldose_1-epimerase"/>
</dbReference>
<dbReference type="GO" id="GO:0033499">
    <property type="term" value="P:galactose catabolic process via UDP-galactose, Leloir pathway"/>
    <property type="evidence" value="ECO:0007669"/>
    <property type="project" value="TreeGrafter"/>
</dbReference>
<reference evidence="17 20" key="2">
    <citation type="journal article" date="2019" name="Nat. Med.">
        <title>A library of human gut bacterial isolates paired with longitudinal multiomics data enables mechanistic microbiome research.</title>
        <authorList>
            <person name="Poyet M."/>
            <person name="Groussin M."/>
            <person name="Gibbons S.M."/>
            <person name="Avila-Pacheco J."/>
            <person name="Jiang X."/>
            <person name="Kearney S.M."/>
            <person name="Perrotta A.R."/>
            <person name="Berdy B."/>
            <person name="Zhao S."/>
            <person name="Lieberman T.D."/>
            <person name="Swanson P.K."/>
            <person name="Smith M."/>
            <person name="Roesemann S."/>
            <person name="Alexander J.E."/>
            <person name="Rich S.A."/>
            <person name="Livny J."/>
            <person name="Vlamakis H."/>
            <person name="Clish C."/>
            <person name="Bullock K."/>
            <person name="Deik A."/>
            <person name="Scott J."/>
            <person name="Pierce K.A."/>
            <person name="Xavier R.J."/>
            <person name="Alm E.J."/>
        </authorList>
    </citation>
    <scope>NUCLEOTIDE SEQUENCE [LARGE SCALE GENOMIC DNA]</scope>
    <source>
        <strain evidence="17 20">BIOML-A8</strain>
    </source>
</reference>
<dbReference type="GO" id="GO:0004034">
    <property type="term" value="F:aldose 1-epimerase activity"/>
    <property type="evidence" value="ECO:0007669"/>
    <property type="project" value="UniProtKB-EC"/>
</dbReference>
<feature type="binding site" evidence="13">
    <location>
        <position position="272"/>
    </location>
    <ligand>
        <name>beta-D-galactose</name>
        <dbReference type="ChEBI" id="CHEBI:27667"/>
    </ligand>
</feature>
<gene>
    <name evidence="16" type="primary">mro_3</name>
    <name evidence="16" type="ORF">BcellWH2_01700</name>
    <name evidence="17" type="ORF">F2Y87_01060</name>
    <name evidence="18" type="ORF">PZH42_25495</name>
</gene>
<reference evidence="16 19" key="1">
    <citation type="journal article" date="2015" name="Science">
        <title>Genetic determinants of in vivo fitness and diet responsiveness in multiple human gut Bacteroides.</title>
        <authorList>
            <person name="Wu M."/>
            <person name="McNulty N.P."/>
            <person name="Rodionov D.A."/>
            <person name="Khoroshkin M.S."/>
            <person name="Griffin N.W."/>
            <person name="Cheng J."/>
            <person name="Latreille P."/>
            <person name="Kerstetter R.A."/>
            <person name="Terrapon N."/>
            <person name="Henrissat B."/>
            <person name="Osterman A.L."/>
            <person name="Gordon J.I."/>
        </authorList>
    </citation>
    <scope>NUCLEOTIDE SEQUENCE [LARGE SCALE GENOMIC DNA]</scope>
    <source>
        <strain evidence="16 19">WH2</strain>
    </source>
</reference>
<comment type="cofactor">
    <cofactor evidence="2">
        <name>Ca(2+)</name>
        <dbReference type="ChEBI" id="CHEBI:29108"/>
    </cofactor>
</comment>
<dbReference type="InterPro" id="IPR018052">
    <property type="entry name" value="Ald1_epimerase_CS"/>
</dbReference>
<dbReference type="InterPro" id="IPR047215">
    <property type="entry name" value="Galactose_mutarotase-like"/>
</dbReference>
<evidence type="ECO:0000256" key="5">
    <source>
        <dbReference type="ARBA" id="ARBA00011245"/>
    </source>
</evidence>
<dbReference type="EMBL" id="CP012801">
    <property type="protein sequence ID" value="ALJ58953.1"/>
    <property type="molecule type" value="Genomic_DNA"/>
</dbReference>
<evidence type="ECO:0000313" key="18">
    <source>
        <dbReference type="EMBL" id="MDE8697460.1"/>
    </source>
</evidence>
<feature type="binding site" evidence="14">
    <location>
        <begin position="105"/>
        <end position="106"/>
    </location>
    <ligand>
        <name>beta-D-galactose</name>
        <dbReference type="ChEBI" id="CHEBI:27667"/>
    </ligand>
</feature>
<reference evidence="18" key="3">
    <citation type="submission" date="2023-03" db="EMBL/GenBank/DDBJ databases">
        <title>DFI Biobank Strains.</title>
        <authorList>
            <person name="Mostad J."/>
            <person name="Paddock L."/>
            <person name="Medina S."/>
            <person name="Waligurski E."/>
            <person name="Barat B."/>
            <person name="Smith R."/>
            <person name="Burgo V."/>
            <person name="Metcalfe C."/>
            <person name="Woodson C."/>
            <person name="Sundararajan A."/>
            <person name="Ramaswamy R."/>
            <person name="Lin H."/>
            <person name="Pamer E.G."/>
        </authorList>
    </citation>
    <scope>NUCLEOTIDE SEQUENCE</scope>
    <source>
        <strain evidence="18">DFI.9.5</strain>
    </source>
</reference>
<evidence type="ECO:0000256" key="10">
    <source>
        <dbReference type="ARBA" id="ARBA00023277"/>
    </source>
</evidence>
<dbReference type="PANTHER" id="PTHR10091">
    <property type="entry name" value="ALDOSE-1-EPIMERASE"/>
    <property type="match status" value="1"/>
</dbReference>
<comment type="subunit">
    <text evidence="5">Monomer.</text>
</comment>
<dbReference type="GO" id="GO:0006006">
    <property type="term" value="P:glucose metabolic process"/>
    <property type="evidence" value="ECO:0007669"/>
    <property type="project" value="TreeGrafter"/>
</dbReference>
<dbReference type="Pfam" id="PF01263">
    <property type="entry name" value="Aldose_epim"/>
    <property type="match status" value="1"/>
</dbReference>
<keyword evidence="9 11" id="KW-0413">Isomerase</keyword>
<dbReference type="PATRIC" id="fig|246787.4.peg.1750"/>
<evidence type="ECO:0000256" key="7">
    <source>
        <dbReference type="ARBA" id="ARBA00014165"/>
    </source>
</evidence>
<dbReference type="InterPro" id="IPR008183">
    <property type="entry name" value="Aldose_1/G6P_1-epimerase"/>
</dbReference>
<evidence type="ECO:0000313" key="20">
    <source>
        <dbReference type="Proteomes" id="UP000482653"/>
    </source>
</evidence>
<evidence type="ECO:0000256" key="12">
    <source>
        <dbReference type="PIRSR" id="PIRSR005096-1"/>
    </source>
</evidence>
<evidence type="ECO:0000256" key="2">
    <source>
        <dbReference type="ARBA" id="ARBA00001913"/>
    </source>
</evidence>
<evidence type="ECO:0000313" key="17">
    <source>
        <dbReference type="EMBL" id="KAA5422974.1"/>
    </source>
</evidence>
<evidence type="ECO:0000313" key="19">
    <source>
        <dbReference type="Proteomes" id="UP000061809"/>
    </source>
</evidence>
<dbReference type="UniPathway" id="UPA00242"/>